<proteinExistence type="predicted"/>
<name>A0A2G9HHB2_9LAMI</name>
<dbReference type="AlphaFoldDB" id="A0A2G9HHB2"/>
<sequence>MNRQNFEKKQKYHSSDTPTMCAQNGKEERLRYTQPWANKKKESDAKRSCRNGKELVSTYNYMPETRRNFEQKVIHKKSCS</sequence>
<feature type="compositionally biased region" description="Basic and acidic residues" evidence="1">
    <location>
        <begin position="39"/>
        <end position="49"/>
    </location>
</feature>
<keyword evidence="3" id="KW-1185">Reference proteome</keyword>
<evidence type="ECO:0000256" key="1">
    <source>
        <dbReference type="SAM" id="MobiDB-lite"/>
    </source>
</evidence>
<evidence type="ECO:0000313" key="3">
    <source>
        <dbReference type="Proteomes" id="UP000231279"/>
    </source>
</evidence>
<organism evidence="2 3">
    <name type="scientific">Handroanthus impetiginosus</name>
    <dbReference type="NCBI Taxonomy" id="429701"/>
    <lineage>
        <taxon>Eukaryota</taxon>
        <taxon>Viridiplantae</taxon>
        <taxon>Streptophyta</taxon>
        <taxon>Embryophyta</taxon>
        <taxon>Tracheophyta</taxon>
        <taxon>Spermatophyta</taxon>
        <taxon>Magnoliopsida</taxon>
        <taxon>eudicotyledons</taxon>
        <taxon>Gunneridae</taxon>
        <taxon>Pentapetalae</taxon>
        <taxon>asterids</taxon>
        <taxon>lamiids</taxon>
        <taxon>Lamiales</taxon>
        <taxon>Bignoniaceae</taxon>
        <taxon>Crescentiina</taxon>
        <taxon>Tabebuia alliance</taxon>
        <taxon>Handroanthus</taxon>
    </lineage>
</organism>
<feature type="region of interest" description="Disordered" evidence="1">
    <location>
        <begin position="1"/>
        <end position="49"/>
    </location>
</feature>
<reference evidence="3" key="1">
    <citation type="journal article" date="2018" name="Gigascience">
        <title>Genome assembly of the Pink Ipe (Handroanthus impetiginosus, Bignoniaceae), a highly valued, ecologically keystone Neotropical timber forest tree.</title>
        <authorList>
            <person name="Silva-Junior O.B."/>
            <person name="Grattapaglia D."/>
            <person name="Novaes E."/>
            <person name="Collevatti R.G."/>
        </authorList>
    </citation>
    <scope>NUCLEOTIDE SEQUENCE [LARGE SCALE GENOMIC DNA]</scope>
    <source>
        <strain evidence="3">cv. UFG-1</strain>
    </source>
</reference>
<evidence type="ECO:0000313" key="2">
    <source>
        <dbReference type="EMBL" id="PIN16931.1"/>
    </source>
</evidence>
<dbReference type="Proteomes" id="UP000231279">
    <property type="component" value="Unassembled WGS sequence"/>
</dbReference>
<gene>
    <name evidence="2" type="ORF">CDL12_10416</name>
</gene>
<dbReference type="EMBL" id="NKXS01001776">
    <property type="protein sequence ID" value="PIN16931.1"/>
    <property type="molecule type" value="Genomic_DNA"/>
</dbReference>
<accession>A0A2G9HHB2</accession>
<comment type="caution">
    <text evidence="2">The sequence shown here is derived from an EMBL/GenBank/DDBJ whole genome shotgun (WGS) entry which is preliminary data.</text>
</comment>
<protein>
    <submittedName>
        <fullName evidence="2">Uncharacterized protein</fullName>
    </submittedName>
</protein>